<protein>
    <submittedName>
        <fullName evidence="2">Uncharacterized protein</fullName>
    </submittedName>
</protein>
<organism evidence="2 3">
    <name type="scientific">Sinorhizobium terangae</name>
    <dbReference type="NCBI Taxonomy" id="110322"/>
    <lineage>
        <taxon>Bacteria</taxon>
        <taxon>Pseudomonadati</taxon>
        <taxon>Pseudomonadota</taxon>
        <taxon>Alphaproteobacteria</taxon>
        <taxon>Hyphomicrobiales</taxon>
        <taxon>Rhizobiaceae</taxon>
        <taxon>Sinorhizobium/Ensifer group</taxon>
        <taxon>Sinorhizobium</taxon>
    </lineage>
</organism>
<evidence type="ECO:0000313" key="2">
    <source>
        <dbReference type="EMBL" id="MQX16523.1"/>
    </source>
</evidence>
<evidence type="ECO:0000313" key="3">
    <source>
        <dbReference type="Proteomes" id="UP000439983"/>
    </source>
</evidence>
<accession>A0A6N7LF82</accession>
<dbReference type="OrthoDB" id="7475655at2"/>
<dbReference type="Proteomes" id="UP000439983">
    <property type="component" value="Unassembled WGS sequence"/>
</dbReference>
<dbReference type="RefSeq" id="WP_153440455.1">
    <property type="nucleotide sequence ID" value="NZ_JACIGA010000050.1"/>
</dbReference>
<name>A0A6N7LF82_SINTE</name>
<dbReference type="EMBL" id="WITC01000065">
    <property type="protein sequence ID" value="MQX16523.1"/>
    <property type="molecule type" value="Genomic_DNA"/>
</dbReference>
<proteinExistence type="predicted"/>
<gene>
    <name evidence="2" type="ORF">GHK62_17620</name>
</gene>
<comment type="caution">
    <text evidence="2">The sequence shown here is derived from an EMBL/GenBank/DDBJ whole genome shotgun (WGS) entry which is preliminary data.</text>
</comment>
<reference evidence="2 3" key="1">
    <citation type="journal article" date="2013" name="Genome Biol.">
        <title>Comparative genomics of the core and accessory genomes of 48 Sinorhizobium strains comprising five genospecies.</title>
        <authorList>
            <person name="Sugawara M."/>
            <person name="Epstein B."/>
            <person name="Badgley B.D."/>
            <person name="Unno T."/>
            <person name="Xu L."/>
            <person name="Reese J."/>
            <person name="Gyaneshwar P."/>
            <person name="Denny R."/>
            <person name="Mudge J."/>
            <person name="Bharti A.K."/>
            <person name="Farmer A.D."/>
            <person name="May G.D."/>
            <person name="Woodward J.E."/>
            <person name="Medigue C."/>
            <person name="Vallenet D."/>
            <person name="Lajus A."/>
            <person name="Rouy Z."/>
            <person name="Martinez-Vaz B."/>
            <person name="Tiffin P."/>
            <person name="Young N.D."/>
            <person name="Sadowsky M.J."/>
        </authorList>
    </citation>
    <scope>NUCLEOTIDE SEQUENCE [LARGE SCALE GENOMIC DNA]</scope>
    <source>
        <strain evidence="2 3">USDA4894</strain>
    </source>
</reference>
<feature type="region of interest" description="Disordered" evidence="1">
    <location>
        <begin position="93"/>
        <end position="113"/>
    </location>
</feature>
<evidence type="ECO:0000256" key="1">
    <source>
        <dbReference type="SAM" id="MobiDB-lite"/>
    </source>
</evidence>
<feature type="compositionally biased region" description="Basic and acidic residues" evidence="1">
    <location>
        <begin position="94"/>
        <end position="104"/>
    </location>
</feature>
<dbReference type="AlphaFoldDB" id="A0A6N7LF82"/>
<keyword evidence="3" id="KW-1185">Reference proteome</keyword>
<sequence>MIPSELGVNTTPWSRKIVSYARTLEKAWEDKLRLVDEIEQEYRRWRDREPLVLQTQAALQQLAENLPAIWHSETTQPEDRKRILRFIVQARSGRHQDSLADRRYQRTSNPTPSSILRSRLWRTRACA</sequence>